<dbReference type="SMART" id="SM00060">
    <property type="entry name" value="FN3"/>
    <property type="match status" value="1"/>
</dbReference>
<dbReference type="SMART" id="SM00287">
    <property type="entry name" value="SH3b"/>
    <property type="match status" value="2"/>
</dbReference>
<reference evidence="8 9" key="1">
    <citation type="submission" date="2020-08" db="EMBL/GenBank/DDBJ databases">
        <title>Genome public.</title>
        <authorList>
            <person name="Liu C."/>
            <person name="Sun Q."/>
        </authorList>
    </citation>
    <scope>NUCLEOTIDE SEQUENCE [LARGE SCALE GENOMIC DNA]</scope>
    <source>
        <strain evidence="8 9">NSJ-36</strain>
    </source>
</reference>
<evidence type="ECO:0000256" key="1">
    <source>
        <dbReference type="ARBA" id="ARBA00010646"/>
    </source>
</evidence>
<dbReference type="InterPro" id="IPR003961">
    <property type="entry name" value="FN3_dom"/>
</dbReference>
<evidence type="ECO:0000256" key="3">
    <source>
        <dbReference type="ARBA" id="ARBA00023295"/>
    </source>
</evidence>
<evidence type="ECO:0000313" key="9">
    <source>
        <dbReference type="Proteomes" id="UP000647235"/>
    </source>
</evidence>
<evidence type="ECO:0000256" key="5">
    <source>
        <dbReference type="SAM" id="SignalP"/>
    </source>
</evidence>
<feature type="domain" description="Fibronectin type-III" evidence="6">
    <location>
        <begin position="310"/>
        <end position="404"/>
    </location>
</feature>
<organism evidence="8 9">
    <name type="scientific">Dorea hominis</name>
    <dbReference type="NCBI Taxonomy" id="2763040"/>
    <lineage>
        <taxon>Bacteria</taxon>
        <taxon>Bacillati</taxon>
        <taxon>Bacillota</taxon>
        <taxon>Clostridia</taxon>
        <taxon>Lachnospirales</taxon>
        <taxon>Lachnospiraceae</taxon>
        <taxon>Dorea</taxon>
    </lineage>
</organism>
<evidence type="ECO:0000313" key="8">
    <source>
        <dbReference type="EMBL" id="MBC5663955.1"/>
    </source>
</evidence>
<dbReference type="InterPro" id="IPR003646">
    <property type="entry name" value="SH3-like_bac-type"/>
</dbReference>
<dbReference type="Gene3D" id="3.20.20.80">
    <property type="entry name" value="Glycosidases"/>
    <property type="match status" value="1"/>
</dbReference>
<protein>
    <submittedName>
        <fullName evidence="8">SH3 domain-containing protein</fullName>
    </submittedName>
</protein>
<dbReference type="Gene3D" id="2.30.30.40">
    <property type="entry name" value="SH3 Domains"/>
    <property type="match status" value="2"/>
</dbReference>
<dbReference type="PROSITE" id="PS51904">
    <property type="entry name" value="GLYCOSYL_HYDROL_F25_2"/>
    <property type="match status" value="1"/>
</dbReference>
<dbReference type="EMBL" id="JACOOY010000001">
    <property type="protein sequence ID" value="MBC5663955.1"/>
    <property type="molecule type" value="Genomic_DNA"/>
</dbReference>
<dbReference type="PANTHER" id="PTHR34135">
    <property type="entry name" value="LYSOZYME"/>
    <property type="match status" value="1"/>
</dbReference>
<proteinExistence type="inferred from homology"/>
<dbReference type="Pfam" id="PF00041">
    <property type="entry name" value="fn3"/>
    <property type="match status" value="1"/>
</dbReference>
<evidence type="ECO:0000256" key="4">
    <source>
        <dbReference type="SAM" id="MobiDB-lite"/>
    </source>
</evidence>
<dbReference type="PANTHER" id="PTHR34135:SF2">
    <property type="entry name" value="LYSOZYME"/>
    <property type="match status" value="1"/>
</dbReference>
<dbReference type="InterPro" id="IPR036116">
    <property type="entry name" value="FN3_sf"/>
</dbReference>
<dbReference type="SMART" id="SM00641">
    <property type="entry name" value="Glyco_25"/>
    <property type="match status" value="1"/>
</dbReference>
<dbReference type="CDD" id="cd06414">
    <property type="entry name" value="GH25_LytC-like"/>
    <property type="match status" value="1"/>
</dbReference>
<feature type="domain" description="SH3b" evidence="7">
    <location>
        <begin position="404"/>
        <end position="465"/>
    </location>
</feature>
<evidence type="ECO:0000256" key="2">
    <source>
        <dbReference type="ARBA" id="ARBA00022801"/>
    </source>
</evidence>
<comment type="caution">
    <text evidence="8">The sequence shown here is derived from an EMBL/GenBank/DDBJ whole genome shotgun (WGS) entry which is preliminary data.</text>
</comment>
<gene>
    <name evidence="8" type="ORF">H8S07_01460</name>
</gene>
<dbReference type="InterPro" id="IPR002053">
    <property type="entry name" value="Glyco_hydro_25"/>
</dbReference>
<keyword evidence="2" id="KW-0378">Hydrolase</keyword>
<dbReference type="Pfam" id="PF08239">
    <property type="entry name" value="SH3_3"/>
    <property type="match status" value="2"/>
</dbReference>
<evidence type="ECO:0000259" key="6">
    <source>
        <dbReference type="PROSITE" id="PS50853"/>
    </source>
</evidence>
<keyword evidence="9" id="KW-1185">Reference proteome</keyword>
<name>A0ABR7ETI9_9FIRM</name>
<dbReference type="InterPro" id="IPR017853">
    <property type="entry name" value="GH"/>
</dbReference>
<feature type="compositionally biased region" description="Low complexity" evidence="4">
    <location>
        <begin position="35"/>
        <end position="45"/>
    </location>
</feature>
<feature type="chain" id="PRO_5045325560" evidence="5">
    <location>
        <begin position="28"/>
        <end position="535"/>
    </location>
</feature>
<dbReference type="SUPFAM" id="SSF49265">
    <property type="entry name" value="Fibronectin type III"/>
    <property type="match status" value="1"/>
</dbReference>
<dbReference type="PROSITE" id="PS51781">
    <property type="entry name" value="SH3B"/>
    <property type="match status" value="2"/>
</dbReference>
<dbReference type="CDD" id="cd00063">
    <property type="entry name" value="FN3"/>
    <property type="match status" value="1"/>
</dbReference>
<feature type="signal peptide" evidence="5">
    <location>
        <begin position="1"/>
        <end position="27"/>
    </location>
</feature>
<dbReference type="InterPro" id="IPR013783">
    <property type="entry name" value="Ig-like_fold"/>
</dbReference>
<dbReference type="Gene3D" id="2.60.40.10">
    <property type="entry name" value="Immunoglobulins"/>
    <property type="match status" value="1"/>
</dbReference>
<sequence length="535" mass="57755">MKKRNILVAMMTALALCVTAVPASVYAQDATAETTVTQETENTEASNVNGADDPGAGRLAGHIAPEFFGGQSMTRTTANYKHADKFKSGYTIQTGVDVSKWNGKIDWGRAKKAGVQFALVRMAYRGYGSAGSMGIDETGVTNLKNALAAGIPVGAYIFSQATTEAEAKAEADLLISQVKGYKITLPLVMDFEYYSDSGKNEGRLYDAKLSKSKATAICNAFCARVASKGYTPMVYANADMLKNKLNASDISKNYMIWLANYTSKTTYTGDYNFWQYSAAGAVDGISGRVDMNFRYIKKDTSDTTASGTLKTPALKASGKNFYTVKLSWSKVNGASGYKIQKYNSSKKAYETIKTISNGSTVSYNHTGLNAATTYKYRVRAYKKANGTTVYSSYTSAVKATTKKAVSGKIKGSNVNFRKGASISKAKIAQLKKGKNVTLTGKSGSWYKVKASINGKSKTGYILDDYVKITSRQAKVNATNVNVRKGPGTSYKKVTTLTKGTKISVTGTKGSWYKISFSVKGKKKTGYMLTSYVSIL</sequence>
<dbReference type="PROSITE" id="PS50853">
    <property type="entry name" value="FN3"/>
    <property type="match status" value="1"/>
</dbReference>
<feature type="domain" description="SH3b" evidence="7">
    <location>
        <begin position="470"/>
        <end position="535"/>
    </location>
</feature>
<dbReference type="Proteomes" id="UP000647235">
    <property type="component" value="Unassembled WGS sequence"/>
</dbReference>
<keyword evidence="5" id="KW-0732">Signal</keyword>
<evidence type="ECO:0000259" key="7">
    <source>
        <dbReference type="PROSITE" id="PS51781"/>
    </source>
</evidence>
<feature type="region of interest" description="Disordered" evidence="4">
    <location>
        <begin position="35"/>
        <end position="54"/>
    </location>
</feature>
<comment type="similarity">
    <text evidence="1">Belongs to the glycosyl hydrolase 25 family.</text>
</comment>
<keyword evidence="3" id="KW-0326">Glycosidase</keyword>
<dbReference type="InterPro" id="IPR018077">
    <property type="entry name" value="Glyco_hydro_fam25_subgr"/>
</dbReference>
<dbReference type="SUPFAM" id="SSF51445">
    <property type="entry name" value="(Trans)glycosidases"/>
    <property type="match status" value="1"/>
</dbReference>
<dbReference type="RefSeq" id="WP_186855278.1">
    <property type="nucleotide sequence ID" value="NZ_JACOOY010000001.1"/>
</dbReference>
<dbReference type="Pfam" id="PF01183">
    <property type="entry name" value="Glyco_hydro_25"/>
    <property type="match status" value="1"/>
</dbReference>
<accession>A0ABR7ETI9</accession>